<sequence>MGLSPQVGPASSGKEAANGGVAAGGGGGGGASGGRCCDSSMKCWCRWRCEKDYYHSYRSSTWFNSGVVFLMGCFVVFGSIGMVYAWLALMGSSGCYGRGGVGVGGCEEDGEGSWSIGVFYGDSPFSLKPIETVNVWRDQTSAWPVANPVVTCASVSDAGFPSNFVADPFLYLQEDALYLFFETKNSVTMQGDIGVAKSVDNGATWEQLGIALDEDWHLSYPYVFNHNGQIYMMPEGSGKGQLRVYRALNFPLQWKLEKIVMRKPLVDSFVINYDGIFWLFGSDHSGFGARKNGQLEIWYSDSPLGPWKPHKKNPVYNTDKSTGARNGGRPFVHDGILYRVGQDCGETYGRRVRVFKVEVLTKDEFREVEVPLGIDEPKKGRNAWNGARHHHLDVQRLSSGEWIAVMDGDRVPSGDNVHRFILGCASVAGVVVVVIVIGLLIGAVKFIVPINWASYGSGKRTSAILAWERSNHLSSKVRRFCGRLNRFPPFIRSWARANTCCGKLLLALLFGTGVALMCTGVGYIYGGNGAEEPYRFEGQYSQFTLLTMTYDARIWNLKMYIKHYSRCSSVKEIVVVWNKGVPLKPSDFDSAVPVRIRVEPENSLNNRFKMDPFIKTRAVLELDDDIMMTCDDIERGFKVWREHPERIIGFYPRLISGNPLRYRPEKFARSHHGYNMILTGAAFVDSQFAFRKYWGSEAKAGRDLVDHFFNCEDVLLNYLYANSTSSRTVEYVKPAWAIDTSKFSGAAISKDTRAHYRIRSNCLAKFAQMYGSLAGRMWEFNSRGDGWDV</sequence>
<protein>
    <submittedName>
        <fullName evidence="1">Uncharacterized protein</fullName>
    </submittedName>
</protein>
<name>A0ACB9RZB3_9MYRT</name>
<reference evidence="2" key="1">
    <citation type="journal article" date="2023" name="Front. Plant Sci.">
        <title>Chromosomal-level genome assembly of Melastoma candidum provides insights into trichome evolution.</title>
        <authorList>
            <person name="Zhong Y."/>
            <person name="Wu W."/>
            <person name="Sun C."/>
            <person name="Zou P."/>
            <person name="Liu Y."/>
            <person name="Dai S."/>
            <person name="Zhou R."/>
        </authorList>
    </citation>
    <scope>NUCLEOTIDE SEQUENCE [LARGE SCALE GENOMIC DNA]</scope>
</reference>
<evidence type="ECO:0000313" key="2">
    <source>
        <dbReference type="Proteomes" id="UP001057402"/>
    </source>
</evidence>
<evidence type="ECO:0000313" key="1">
    <source>
        <dbReference type="EMBL" id="KAI4384373.1"/>
    </source>
</evidence>
<organism evidence="1 2">
    <name type="scientific">Melastoma candidum</name>
    <dbReference type="NCBI Taxonomy" id="119954"/>
    <lineage>
        <taxon>Eukaryota</taxon>
        <taxon>Viridiplantae</taxon>
        <taxon>Streptophyta</taxon>
        <taxon>Embryophyta</taxon>
        <taxon>Tracheophyta</taxon>
        <taxon>Spermatophyta</taxon>
        <taxon>Magnoliopsida</taxon>
        <taxon>eudicotyledons</taxon>
        <taxon>Gunneridae</taxon>
        <taxon>Pentapetalae</taxon>
        <taxon>rosids</taxon>
        <taxon>malvids</taxon>
        <taxon>Myrtales</taxon>
        <taxon>Melastomataceae</taxon>
        <taxon>Melastomatoideae</taxon>
        <taxon>Melastomateae</taxon>
        <taxon>Melastoma</taxon>
    </lineage>
</organism>
<dbReference type="Proteomes" id="UP001057402">
    <property type="component" value="Chromosome 2"/>
</dbReference>
<keyword evidence="2" id="KW-1185">Reference proteome</keyword>
<comment type="caution">
    <text evidence="1">The sequence shown here is derived from an EMBL/GenBank/DDBJ whole genome shotgun (WGS) entry which is preliminary data.</text>
</comment>
<gene>
    <name evidence="1" type="ORF">MLD38_002538</name>
</gene>
<accession>A0ACB9RZB3</accession>
<dbReference type="EMBL" id="CM042881">
    <property type="protein sequence ID" value="KAI4384373.1"/>
    <property type="molecule type" value="Genomic_DNA"/>
</dbReference>
<proteinExistence type="predicted"/>